<dbReference type="InterPro" id="IPR041581">
    <property type="entry name" value="Glyoxalase_6"/>
</dbReference>
<proteinExistence type="predicted"/>
<dbReference type="AlphaFoldDB" id="A0A4P6FI23"/>
<reference evidence="2 3" key="1">
    <citation type="submission" date="2019-01" db="EMBL/GenBank/DDBJ databases">
        <title>Genome sequencing of strain FW100M-8.</title>
        <authorList>
            <person name="Heo J."/>
            <person name="Kim S.-J."/>
            <person name="Kim J.-S."/>
            <person name="Hong S.-B."/>
            <person name="Kwon S.-W."/>
        </authorList>
    </citation>
    <scope>NUCLEOTIDE SEQUENCE [LARGE SCALE GENOMIC DNA]</scope>
    <source>
        <strain evidence="2 3">FW100M-8</strain>
    </source>
</reference>
<dbReference type="RefSeq" id="WP_129191019.1">
    <property type="nucleotide sequence ID" value="NZ_CP035491.1"/>
</dbReference>
<dbReference type="OrthoDB" id="15077at2"/>
<name>A0A4P6FI23_9MICO</name>
<evidence type="ECO:0000313" key="3">
    <source>
        <dbReference type="Proteomes" id="UP000291259"/>
    </source>
</evidence>
<protein>
    <recommendedName>
        <fullName evidence="1">Glyoxalase-like domain-containing protein</fullName>
    </recommendedName>
</protein>
<feature type="domain" description="Glyoxalase-like" evidence="1">
    <location>
        <begin position="127"/>
        <end position="214"/>
    </location>
</feature>
<accession>A0A4P6FI23</accession>
<evidence type="ECO:0000259" key="1">
    <source>
        <dbReference type="Pfam" id="PF18029"/>
    </source>
</evidence>
<dbReference type="KEGG" id="agf:ET445_09860"/>
<dbReference type="Proteomes" id="UP000291259">
    <property type="component" value="Chromosome"/>
</dbReference>
<gene>
    <name evidence="2" type="ORF">ET445_09860</name>
</gene>
<organism evidence="2 3">
    <name type="scientific">Agromyces protaetiae</name>
    <dbReference type="NCBI Taxonomy" id="2509455"/>
    <lineage>
        <taxon>Bacteria</taxon>
        <taxon>Bacillati</taxon>
        <taxon>Actinomycetota</taxon>
        <taxon>Actinomycetes</taxon>
        <taxon>Micrococcales</taxon>
        <taxon>Microbacteriaceae</taxon>
        <taxon>Agromyces</taxon>
    </lineage>
</organism>
<dbReference type="InterPro" id="IPR029068">
    <property type="entry name" value="Glyas_Bleomycin-R_OHBP_Dase"/>
</dbReference>
<dbReference type="Gene3D" id="3.10.180.10">
    <property type="entry name" value="2,3-Dihydroxybiphenyl 1,2-Dioxygenase, domain 1"/>
    <property type="match status" value="1"/>
</dbReference>
<evidence type="ECO:0000313" key="2">
    <source>
        <dbReference type="EMBL" id="QAY73597.1"/>
    </source>
</evidence>
<dbReference type="EMBL" id="CP035491">
    <property type="protein sequence ID" value="QAY73597.1"/>
    <property type="molecule type" value="Genomic_DNA"/>
</dbReference>
<keyword evidence="3" id="KW-1185">Reference proteome</keyword>
<sequence length="223" mass="23314">MSESANESGWISAAEFHRAPDVSAWRVMGTGPQAVFTATSIVHAASLVAPVVAAAERFGVLPDVDVRPEGVVVRIPDRTFEGIPAAAPGFAAAVSIAAAELGLIPTPELAKSIQLYVAQHSQTDTRPFFLAALGYDELGDTDAVDPVRCGPQLAFNPIAGDIQGRGRSHLDVYVPADEAQARVDAAIAAGGRLVDDSRAPDWWTLASPDNHGVDIAAWPDVDG</sequence>
<dbReference type="Pfam" id="PF18029">
    <property type="entry name" value="Glyoxalase_6"/>
    <property type="match status" value="1"/>
</dbReference>